<dbReference type="FunFam" id="2.60.40.10:FF:000986">
    <property type="entry name" value="Titin b"/>
    <property type="match status" value="1"/>
</dbReference>
<dbReference type="FunFam" id="2.60.40.10:FF:000135">
    <property type="entry name" value="Titin a"/>
    <property type="match status" value="2"/>
</dbReference>
<feature type="domain" description="Ig-like" evidence="3">
    <location>
        <begin position="1"/>
        <end position="93"/>
    </location>
</feature>
<dbReference type="InterPro" id="IPR003598">
    <property type="entry name" value="Ig_sub2"/>
</dbReference>
<feature type="domain" description="Fibronectin type-III" evidence="4">
    <location>
        <begin position="978"/>
        <end position="1074"/>
    </location>
</feature>
<feature type="domain" description="Fibronectin type-III" evidence="4">
    <location>
        <begin position="789"/>
        <end position="884"/>
    </location>
</feature>
<dbReference type="InterPro" id="IPR036116">
    <property type="entry name" value="FN3_sf"/>
</dbReference>
<evidence type="ECO:0000313" key="6">
    <source>
        <dbReference type="Proteomes" id="UP001529510"/>
    </source>
</evidence>
<comment type="caution">
    <text evidence="5">The sequence shown here is derived from an EMBL/GenBank/DDBJ whole genome shotgun (WGS) entry which is preliminary data.</text>
</comment>
<dbReference type="FunFam" id="2.60.40.10:FF:000012">
    <property type="entry name" value="titin isoform X1"/>
    <property type="match status" value="1"/>
</dbReference>
<dbReference type="FunFam" id="2.60.40.10:FF:000003">
    <property type="entry name" value="Titin isoform E"/>
    <property type="match status" value="2"/>
</dbReference>
<gene>
    <name evidence="5" type="ORF">M9458_020475</name>
</gene>
<dbReference type="SMART" id="SM00408">
    <property type="entry name" value="IGc2"/>
    <property type="match status" value="3"/>
</dbReference>
<feature type="domain" description="Fibronectin type-III" evidence="4">
    <location>
        <begin position="300"/>
        <end position="395"/>
    </location>
</feature>
<protein>
    <recommendedName>
        <fullName evidence="7">Titin</fullName>
    </recommendedName>
</protein>
<feature type="domain" description="Fibronectin type-III" evidence="4">
    <location>
        <begin position="497"/>
        <end position="590"/>
    </location>
</feature>
<dbReference type="SMART" id="SM00060">
    <property type="entry name" value="FN3"/>
    <property type="match status" value="8"/>
</dbReference>
<feature type="domain" description="Fibronectin type-III" evidence="4">
    <location>
        <begin position="596"/>
        <end position="690"/>
    </location>
</feature>
<keyword evidence="6" id="KW-1185">Reference proteome</keyword>
<accession>A0ABD0QF06</accession>
<feature type="non-terminal residue" evidence="5">
    <location>
        <position position="1"/>
    </location>
</feature>
<dbReference type="Gene3D" id="2.60.40.10">
    <property type="entry name" value="Immunoglobulins"/>
    <property type="match status" value="11"/>
</dbReference>
<dbReference type="FunFam" id="2.60.40.10:FF:000034">
    <property type="entry name" value="Titin isoform A"/>
    <property type="match status" value="2"/>
</dbReference>
<dbReference type="SUPFAM" id="SSF48726">
    <property type="entry name" value="Immunoglobulin"/>
    <property type="match status" value="3"/>
</dbReference>
<dbReference type="Proteomes" id="UP001529510">
    <property type="component" value="Unassembled WGS sequence"/>
</dbReference>
<reference evidence="5 6" key="1">
    <citation type="submission" date="2024-05" db="EMBL/GenBank/DDBJ databases">
        <title>Genome sequencing and assembly of Indian major carp, Cirrhinus mrigala (Hamilton, 1822).</title>
        <authorList>
            <person name="Mohindra V."/>
            <person name="Chowdhury L.M."/>
            <person name="Lal K."/>
            <person name="Jena J.K."/>
        </authorList>
    </citation>
    <scope>NUCLEOTIDE SEQUENCE [LARGE SCALE GENOMIC DNA]</scope>
    <source>
        <strain evidence="5">CM1030</strain>
        <tissue evidence="5">Blood</tissue>
    </source>
</reference>
<evidence type="ECO:0000256" key="1">
    <source>
        <dbReference type="ARBA" id="ARBA00022737"/>
    </source>
</evidence>
<evidence type="ECO:0008006" key="7">
    <source>
        <dbReference type="Google" id="ProtNLM"/>
    </source>
</evidence>
<dbReference type="Pfam" id="PF00041">
    <property type="entry name" value="fn3"/>
    <property type="match status" value="8"/>
</dbReference>
<dbReference type="CDD" id="cd00063">
    <property type="entry name" value="FN3"/>
    <property type="match status" value="8"/>
</dbReference>
<dbReference type="InterPro" id="IPR013783">
    <property type="entry name" value="Ig-like_fold"/>
</dbReference>
<dbReference type="InterPro" id="IPR003961">
    <property type="entry name" value="FN3_dom"/>
</dbReference>
<dbReference type="AlphaFoldDB" id="A0ABD0QF06"/>
<evidence type="ECO:0000259" key="3">
    <source>
        <dbReference type="PROSITE" id="PS50835"/>
    </source>
</evidence>
<dbReference type="SUPFAM" id="SSF49265">
    <property type="entry name" value="Fibronectin type III"/>
    <property type="match status" value="5"/>
</dbReference>
<dbReference type="EMBL" id="JAMKFB020000009">
    <property type="protein sequence ID" value="KAL0184779.1"/>
    <property type="molecule type" value="Genomic_DNA"/>
</dbReference>
<dbReference type="PANTHER" id="PTHR14340:SF13">
    <property type="entry name" value="TITIN"/>
    <property type="match status" value="1"/>
</dbReference>
<sequence length="1076" mass="119443">PPIVEVDVKLIEGIIVKAGSTIRLPAIMRGLPVPTAKWVIDGEEIKSERNIKIDTDNFSTVLSIADCTRNHTGLYILTVSNSAGSKTVSLNVTVLDVPAAPIGPVNILEVTPDSMVIEWRPPKDDGGSPVMNYVVEKRESNKETWGGVSSGSTSTRLKISRLQQGVEYVVRIRAENKMGIGAALESAPTVARHQFEPPGHPGKPIASDISEDSLTLGWTMPLFDGGSPISGYIIERRHKGGKWIRVNKTPCKDLRYRVLGLFEGNEYEFRVFAENIAGFSGPSPVSDIAKPCRPITVPGPPVNPKVKDYSCTYADLVWIRPTRDGGSPVLGYIVEYQKGGAEWEKVNKDDLIKQCAYRVKGLTEGTEYRFRVKAVNMIGEGETREVPESVIAKDIVIPPEIEMDATCRDRVTVRVGHNINVVAYVKARPDPEVTWSKGESVLERDKRTTLTNNFPVVQMRIKEATRADHGKYTLKAVNEAGEASATITINVLDRPGHCQNLSLTYVTKNSCMVSWDAPEDNGGTEITNYIVECREPSIRAWSMISSDCTNRKVKTKLMENHEYLFRVSAENKCGPGPATETKTPILAIDPLQKPGEPENFHVSDIGKNYVFLRWRKPDYDGGSPNLGYYLEKKAKDAEKWEKAHEGVLKETFFMVDKCVENHTYQFRVQSTNDGGESAWVSTSDILVKEEVQKPVLDLKFVGTVVVKAGESVRLEAGLRGKPQPEVTWVKEKSTGDNPRISIDTGHDYSKFLLTKTKRSDTGKYVVTATNSAGSFTAYANITVLDIPGPVRDLKISGISTDKCRVVWDPPEDDGGCEVDSYILEKCETRRMVWSTYSASVVTSYCNVSRLVEGNEYIFRVRAENKMGTGPPMESKPIIAKTQYNRPGPPDVPEVTKVGKDEMTVVWAPPENDGGKSITGYILERKEKRAVRPISERRMKVTNLIPNHDYQFRVTAENEVGLGEPSKPSRPITAKDPIGILKVVDSTKTSITLSWAKPVYDGGAPIIGYLVEMRDKVQMEEEGWKKCNTDGQLVITEFTMINLDERQEYEFRVSAQNQVGMGRPAKLKDAVSPKEIN</sequence>
<feature type="domain" description="Fibronectin type-III" evidence="4">
    <location>
        <begin position="101"/>
        <end position="198"/>
    </location>
</feature>
<feature type="domain" description="Fibronectin type-III" evidence="4">
    <location>
        <begin position="888"/>
        <end position="976"/>
    </location>
</feature>
<dbReference type="InterPro" id="IPR007110">
    <property type="entry name" value="Ig-like_dom"/>
</dbReference>
<proteinExistence type="predicted"/>
<feature type="domain" description="Fibronectin type-III" evidence="4">
    <location>
        <begin position="200"/>
        <end position="295"/>
    </location>
</feature>
<feature type="domain" description="Ig-like" evidence="3">
    <location>
        <begin position="694"/>
        <end position="782"/>
    </location>
</feature>
<organism evidence="5 6">
    <name type="scientific">Cirrhinus mrigala</name>
    <name type="common">Mrigala</name>
    <dbReference type="NCBI Taxonomy" id="683832"/>
    <lineage>
        <taxon>Eukaryota</taxon>
        <taxon>Metazoa</taxon>
        <taxon>Chordata</taxon>
        <taxon>Craniata</taxon>
        <taxon>Vertebrata</taxon>
        <taxon>Euteleostomi</taxon>
        <taxon>Actinopterygii</taxon>
        <taxon>Neopterygii</taxon>
        <taxon>Teleostei</taxon>
        <taxon>Ostariophysi</taxon>
        <taxon>Cypriniformes</taxon>
        <taxon>Cyprinidae</taxon>
        <taxon>Labeoninae</taxon>
        <taxon>Labeonini</taxon>
        <taxon>Cirrhinus</taxon>
    </lineage>
</organism>
<evidence type="ECO:0000313" key="5">
    <source>
        <dbReference type="EMBL" id="KAL0184779.1"/>
    </source>
</evidence>
<feature type="domain" description="Ig-like" evidence="3">
    <location>
        <begin position="399"/>
        <end position="488"/>
    </location>
</feature>
<keyword evidence="1" id="KW-0677">Repeat</keyword>
<dbReference type="SMART" id="SM00409">
    <property type="entry name" value="IG"/>
    <property type="match status" value="3"/>
</dbReference>
<dbReference type="PANTHER" id="PTHR14340">
    <property type="entry name" value="MICROFIBRIL-ASSOCIATED GLYCOPROTEIN 3"/>
    <property type="match status" value="1"/>
</dbReference>
<dbReference type="InterPro" id="IPR003599">
    <property type="entry name" value="Ig_sub"/>
</dbReference>
<name>A0ABD0QF06_CIRMR</name>
<dbReference type="InterPro" id="IPR013098">
    <property type="entry name" value="Ig_I-set"/>
</dbReference>
<dbReference type="FunFam" id="2.60.40.10:FF:000002">
    <property type="entry name" value="Titin a"/>
    <property type="match status" value="2"/>
</dbReference>
<dbReference type="PRINTS" id="PR00014">
    <property type="entry name" value="FNTYPEIII"/>
</dbReference>
<evidence type="ECO:0000259" key="4">
    <source>
        <dbReference type="PROSITE" id="PS50853"/>
    </source>
</evidence>
<dbReference type="PROSITE" id="PS50835">
    <property type="entry name" value="IG_LIKE"/>
    <property type="match status" value="3"/>
</dbReference>
<dbReference type="InterPro" id="IPR036179">
    <property type="entry name" value="Ig-like_dom_sf"/>
</dbReference>
<feature type="non-terminal residue" evidence="5">
    <location>
        <position position="1076"/>
    </location>
</feature>
<dbReference type="Pfam" id="PF07679">
    <property type="entry name" value="I-set"/>
    <property type="match status" value="3"/>
</dbReference>
<evidence type="ECO:0000256" key="2">
    <source>
        <dbReference type="ARBA" id="ARBA00023319"/>
    </source>
</evidence>
<keyword evidence="2" id="KW-0393">Immunoglobulin domain</keyword>
<dbReference type="PROSITE" id="PS50853">
    <property type="entry name" value="FN3"/>
    <property type="match status" value="8"/>
</dbReference>